<protein>
    <submittedName>
        <fullName evidence="2">Uncharacterized protein</fullName>
    </submittedName>
</protein>
<dbReference type="Proteomes" id="UP001259832">
    <property type="component" value="Unassembled WGS sequence"/>
</dbReference>
<gene>
    <name evidence="2" type="ORF">P3T76_002508</name>
</gene>
<proteinExistence type="predicted"/>
<organism evidence="2 3">
    <name type="scientific">Phytophthora citrophthora</name>
    <dbReference type="NCBI Taxonomy" id="4793"/>
    <lineage>
        <taxon>Eukaryota</taxon>
        <taxon>Sar</taxon>
        <taxon>Stramenopiles</taxon>
        <taxon>Oomycota</taxon>
        <taxon>Peronosporomycetes</taxon>
        <taxon>Peronosporales</taxon>
        <taxon>Peronosporaceae</taxon>
        <taxon>Phytophthora</taxon>
    </lineage>
</organism>
<dbReference type="AlphaFoldDB" id="A0AAD9GV44"/>
<name>A0AAD9GV44_9STRA</name>
<evidence type="ECO:0000256" key="1">
    <source>
        <dbReference type="SAM" id="MobiDB-lite"/>
    </source>
</evidence>
<reference evidence="2" key="1">
    <citation type="submission" date="2023-08" db="EMBL/GenBank/DDBJ databases">
        <title>Reference Genome Resource for the Citrus Pathogen Phytophthora citrophthora.</title>
        <authorList>
            <person name="Moller H."/>
            <person name="Coetzee B."/>
            <person name="Rose L.J."/>
            <person name="Van Niekerk J.M."/>
        </authorList>
    </citation>
    <scope>NUCLEOTIDE SEQUENCE</scope>
    <source>
        <strain evidence="2">STE-U-9442</strain>
    </source>
</reference>
<dbReference type="EMBL" id="JASMQC010000004">
    <property type="protein sequence ID" value="KAK1945460.1"/>
    <property type="molecule type" value="Genomic_DNA"/>
</dbReference>
<feature type="region of interest" description="Disordered" evidence="1">
    <location>
        <begin position="1"/>
        <end position="36"/>
    </location>
</feature>
<keyword evidence="3" id="KW-1185">Reference proteome</keyword>
<comment type="caution">
    <text evidence="2">The sequence shown here is derived from an EMBL/GenBank/DDBJ whole genome shotgun (WGS) entry which is preliminary data.</text>
</comment>
<evidence type="ECO:0000313" key="3">
    <source>
        <dbReference type="Proteomes" id="UP001259832"/>
    </source>
</evidence>
<evidence type="ECO:0000313" key="2">
    <source>
        <dbReference type="EMBL" id="KAK1945460.1"/>
    </source>
</evidence>
<sequence length="117" mass="13136">MSGKLRLPPDKRMYEDGVVPETPSPQSPPPKKVKCQDVKDPIARNKTLDFFVMMKTLRAFSKPEIPVHKVLHCLLKHRGCGESVDWDVNADRTAYSRTSSRVFPSSLSVSGTSLPRQ</sequence>
<accession>A0AAD9GV44</accession>